<evidence type="ECO:0000313" key="1">
    <source>
        <dbReference type="EMBL" id="CRL17964.1"/>
    </source>
</evidence>
<name>A0A0G4NVF9_PENC3</name>
<organism evidence="1 2">
    <name type="scientific">Penicillium camemberti (strain FM 013)</name>
    <dbReference type="NCBI Taxonomy" id="1429867"/>
    <lineage>
        <taxon>Eukaryota</taxon>
        <taxon>Fungi</taxon>
        <taxon>Dikarya</taxon>
        <taxon>Ascomycota</taxon>
        <taxon>Pezizomycotina</taxon>
        <taxon>Eurotiomycetes</taxon>
        <taxon>Eurotiomycetidae</taxon>
        <taxon>Eurotiales</taxon>
        <taxon>Aspergillaceae</taxon>
        <taxon>Penicillium</taxon>
    </lineage>
</organism>
<proteinExistence type="predicted"/>
<gene>
    <name evidence="1" type="ORF">PCAMFM013_S001g000924</name>
</gene>
<sequence>MVGLAVAWPRSHTRAAYVDNIGTPTRAIDRGTYLVPSFPSFSIPPNLLITFQSK</sequence>
<evidence type="ECO:0000313" key="2">
    <source>
        <dbReference type="Proteomes" id="UP000053732"/>
    </source>
</evidence>
<dbReference type="EMBL" id="HG793134">
    <property type="protein sequence ID" value="CRL17964.1"/>
    <property type="molecule type" value="Genomic_DNA"/>
</dbReference>
<accession>A0A0G4NVF9</accession>
<protein>
    <submittedName>
        <fullName evidence="1">Str. FM013</fullName>
    </submittedName>
</protein>
<dbReference type="Proteomes" id="UP000053732">
    <property type="component" value="Unassembled WGS sequence"/>
</dbReference>
<dbReference type="AlphaFoldDB" id="A0A0G4NVF9"/>
<keyword evidence="2" id="KW-1185">Reference proteome</keyword>
<reference evidence="1 2" key="1">
    <citation type="journal article" date="2014" name="Nat. Commun.">
        <title>Multiple recent horizontal transfers of a large genomic region in cheese making fungi.</title>
        <authorList>
            <person name="Cheeseman K."/>
            <person name="Ropars J."/>
            <person name="Renault P."/>
            <person name="Dupont J."/>
            <person name="Gouzy J."/>
            <person name="Branca A."/>
            <person name="Abraham A.L."/>
            <person name="Ceppi M."/>
            <person name="Conseiller E."/>
            <person name="Debuchy R."/>
            <person name="Malagnac F."/>
            <person name="Goarin A."/>
            <person name="Silar P."/>
            <person name="Lacoste S."/>
            <person name="Sallet E."/>
            <person name="Bensimon A."/>
            <person name="Giraud T."/>
            <person name="Brygoo Y."/>
        </authorList>
    </citation>
    <scope>NUCLEOTIDE SEQUENCE [LARGE SCALE GENOMIC DNA]</scope>
    <source>
        <strain evidence="2">FM 013</strain>
    </source>
</reference>